<dbReference type="Proteomes" id="UP000218327">
    <property type="component" value="Unassembled WGS sequence"/>
</dbReference>
<dbReference type="InterPro" id="IPR013424">
    <property type="entry name" value="Ice-binding_C"/>
</dbReference>
<keyword evidence="1" id="KW-0732">Signal</keyword>
<reference evidence="4" key="1">
    <citation type="submission" date="2017-08" db="EMBL/GenBank/DDBJ databases">
        <title>A dynamic microbial community with high functional redundancy inhabits the cold, oxic subseafloor aquifer.</title>
        <authorList>
            <person name="Tully B.J."/>
            <person name="Wheat C.G."/>
            <person name="Glazer B.T."/>
            <person name="Huber J.A."/>
        </authorList>
    </citation>
    <scope>NUCLEOTIDE SEQUENCE [LARGE SCALE GENOMIC DNA]</scope>
</reference>
<dbReference type="EMBL" id="NVVJ01000001">
    <property type="protein sequence ID" value="PCJ28631.1"/>
    <property type="molecule type" value="Genomic_DNA"/>
</dbReference>
<gene>
    <name evidence="3" type="ORF">COA96_00130</name>
</gene>
<feature type="signal peptide" evidence="1">
    <location>
        <begin position="1"/>
        <end position="21"/>
    </location>
</feature>
<dbReference type="AlphaFoldDB" id="A0A2A5BBB6"/>
<proteinExistence type="predicted"/>
<protein>
    <recommendedName>
        <fullName evidence="2">Ice-binding protein C-terminal domain-containing protein</fullName>
    </recommendedName>
</protein>
<evidence type="ECO:0000256" key="1">
    <source>
        <dbReference type="SAM" id="SignalP"/>
    </source>
</evidence>
<feature type="domain" description="Ice-binding protein C-terminal" evidence="2">
    <location>
        <begin position="172"/>
        <end position="194"/>
    </location>
</feature>
<name>A0A2A5BBB6_9GAMM</name>
<dbReference type="NCBIfam" id="TIGR02595">
    <property type="entry name" value="PEP_CTERM"/>
    <property type="match status" value="1"/>
</dbReference>
<feature type="chain" id="PRO_5012224300" description="Ice-binding protein C-terminal domain-containing protein" evidence="1">
    <location>
        <begin position="22"/>
        <end position="198"/>
    </location>
</feature>
<comment type="caution">
    <text evidence="3">The sequence shown here is derived from an EMBL/GenBank/DDBJ whole genome shotgun (WGS) entry which is preliminary data.</text>
</comment>
<dbReference type="Pfam" id="PF07589">
    <property type="entry name" value="PEP-CTERM"/>
    <property type="match status" value="1"/>
</dbReference>
<evidence type="ECO:0000313" key="3">
    <source>
        <dbReference type="EMBL" id="PCJ28631.1"/>
    </source>
</evidence>
<evidence type="ECO:0000313" key="4">
    <source>
        <dbReference type="Proteomes" id="UP000218327"/>
    </source>
</evidence>
<accession>A0A2A5BBB6</accession>
<organism evidence="3 4">
    <name type="scientific">SAR86 cluster bacterium</name>
    <dbReference type="NCBI Taxonomy" id="2030880"/>
    <lineage>
        <taxon>Bacteria</taxon>
        <taxon>Pseudomonadati</taxon>
        <taxon>Pseudomonadota</taxon>
        <taxon>Gammaproteobacteria</taxon>
        <taxon>SAR86 cluster</taxon>
    </lineage>
</organism>
<sequence length="198" mass="20689">MKKILGALGACVCLYSATAAAEVIDFDSLEVANGALNYISSGVYMEDGFTITGSNMYYAGQNHTNQYAGSAGLHLRQGGAQISLVDSSVNVFSIESIGLSVLASYGSSPAVIFTGNVSGGGTVTQTFQPLTFGFTNFFFDSSFANLTSLAWNQGGYEGEAHQFDNLVVSVSPIPEPMSIALLGLGLAGLGLSRKRRRA</sequence>
<evidence type="ECO:0000259" key="2">
    <source>
        <dbReference type="Pfam" id="PF07589"/>
    </source>
</evidence>